<feature type="domain" description="Ima1 N-terminal" evidence="9">
    <location>
        <begin position="81"/>
        <end position="207"/>
    </location>
</feature>
<dbReference type="PANTHER" id="PTHR28646:SF1">
    <property type="entry name" value="TRANSMEMBRANE PROTEIN 201"/>
    <property type="match status" value="1"/>
</dbReference>
<evidence type="ECO:0000256" key="6">
    <source>
        <dbReference type="ARBA" id="ARBA00023242"/>
    </source>
</evidence>
<proteinExistence type="inferred from homology"/>
<dbReference type="GO" id="GO:0005637">
    <property type="term" value="C:nuclear inner membrane"/>
    <property type="evidence" value="ECO:0007669"/>
    <property type="project" value="UniProtKB-SubCell"/>
</dbReference>
<dbReference type="GO" id="GO:0030473">
    <property type="term" value="P:nuclear migration along microtubule"/>
    <property type="evidence" value="ECO:0007669"/>
    <property type="project" value="TreeGrafter"/>
</dbReference>
<feature type="transmembrane region" description="Helical" evidence="8">
    <location>
        <begin position="319"/>
        <end position="338"/>
    </location>
</feature>
<evidence type="ECO:0000256" key="1">
    <source>
        <dbReference type="ARBA" id="ARBA00004473"/>
    </source>
</evidence>
<feature type="transmembrane region" description="Helical" evidence="8">
    <location>
        <begin position="269"/>
        <end position="288"/>
    </location>
</feature>
<dbReference type="GO" id="GO:0051015">
    <property type="term" value="F:actin filament binding"/>
    <property type="evidence" value="ECO:0007669"/>
    <property type="project" value="TreeGrafter"/>
</dbReference>
<feature type="region of interest" description="Disordered" evidence="7">
    <location>
        <begin position="493"/>
        <end position="512"/>
    </location>
</feature>
<evidence type="ECO:0000256" key="3">
    <source>
        <dbReference type="ARBA" id="ARBA00022692"/>
    </source>
</evidence>
<dbReference type="PANTHER" id="PTHR28646">
    <property type="entry name" value="TRANSMEMBRANE PROTEIN 201"/>
    <property type="match status" value="1"/>
</dbReference>
<feature type="transmembrane region" description="Helical" evidence="8">
    <location>
        <begin position="345"/>
        <end position="365"/>
    </location>
</feature>
<name>A0A5S6QC09_TRIMR</name>
<dbReference type="STRING" id="70415.A0A5S6QC09"/>
<keyword evidence="4 8" id="KW-1133">Transmembrane helix</keyword>
<evidence type="ECO:0000313" key="11">
    <source>
        <dbReference type="WBParaSite" id="TMUE_1000004734.1"/>
    </source>
</evidence>
<reference evidence="11" key="1">
    <citation type="submission" date="2019-12" db="UniProtKB">
        <authorList>
            <consortium name="WormBaseParasite"/>
        </authorList>
    </citation>
    <scope>IDENTIFICATION</scope>
</reference>
<comment type="subcellular location">
    <subcellularLocation>
        <location evidence="1">Nucleus inner membrane</location>
        <topology evidence="1">Multi-pass membrane protein</topology>
    </subcellularLocation>
</comment>
<dbReference type="AlphaFoldDB" id="A0A5S6QC09"/>
<comment type="similarity">
    <text evidence="2">Belongs to the TMEM201 family.</text>
</comment>
<feature type="transmembrane region" description="Helical" evidence="8">
    <location>
        <begin position="380"/>
        <end position="400"/>
    </location>
</feature>
<evidence type="ECO:0000256" key="2">
    <source>
        <dbReference type="ARBA" id="ARBA00007600"/>
    </source>
</evidence>
<dbReference type="WBParaSite" id="TMUE_1000004734.1">
    <property type="protein sequence ID" value="TMUE_1000004734.1"/>
    <property type="gene ID" value="WBGene00294782"/>
</dbReference>
<accession>A0A5S6QC09</accession>
<protein>
    <submittedName>
        <fullName evidence="11">Ima1_N domain-containing protein</fullName>
    </submittedName>
</protein>
<evidence type="ECO:0000256" key="8">
    <source>
        <dbReference type="SAM" id="Phobius"/>
    </source>
</evidence>
<keyword evidence="10" id="KW-1185">Reference proteome</keyword>
<evidence type="ECO:0000256" key="4">
    <source>
        <dbReference type="ARBA" id="ARBA00022989"/>
    </source>
</evidence>
<dbReference type="GO" id="GO:0005521">
    <property type="term" value="F:lamin binding"/>
    <property type="evidence" value="ECO:0007669"/>
    <property type="project" value="TreeGrafter"/>
</dbReference>
<keyword evidence="3 8" id="KW-0812">Transmembrane</keyword>
<sequence length="554" mass="62733">MRLKPDLSNAFTIYIPANPLRPYYRHANRFCFAAVVMDMVDLSTLPIPRLSLSSDSCIRVVLTLLLAYVIKRIWMWYPWKVQCWFCHAFTKVKWNCRNSWVCPHCEQYNGFNTDGDYNRPIESMYDERKNKRIWPMRARNHSSLNSPDAERSASVLCSDCNKLLEVKINMLAKFSPTDERNCEKEMENYKASLENIYRICPQCELAVLNKLRTVNDSLGLTGVATNALLRTRRAFSSITSSVVSQRVSPSVSIRSSSSRLPSKRGPLASCFRAGSAFVGLLLSVITWLSSLDLLRADSDNEEFLFLTRALAPFSDWLSLFNRLAPMLSLIAILLRVVFYKYSRTVMLIDHICSFGWVFLFGSYLVPQLLVLNEEQEREMFVWQMLLSTGNCIIVFWTLLLPRRIPLKCRRSRRSRMSSPNQSIPVAASTSSASLVERFGRANNPISDVPLPVSLSNGATSSCTSSALLESELRRLSLSNASADHTFGRTRNSIAQRQSSVSISTAPGPPSVSSVSTYRWPVSEFQQSRVTDLVFGSPNGYDLRSPRSTLNFMNN</sequence>
<dbReference type="InterPro" id="IPR018617">
    <property type="entry name" value="Ima1_N"/>
</dbReference>
<dbReference type="Proteomes" id="UP000046395">
    <property type="component" value="Unassembled WGS sequence"/>
</dbReference>
<keyword evidence="5 8" id="KW-0472">Membrane</keyword>
<evidence type="ECO:0000256" key="7">
    <source>
        <dbReference type="SAM" id="MobiDB-lite"/>
    </source>
</evidence>
<evidence type="ECO:0000256" key="5">
    <source>
        <dbReference type="ARBA" id="ARBA00023136"/>
    </source>
</evidence>
<dbReference type="Pfam" id="PF09779">
    <property type="entry name" value="Ima1_N"/>
    <property type="match status" value="1"/>
</dbReference>
<evidence type="ECO:0000259" key="9">
    <source>
        <dbReference type="Pfam" id="PF09779"/>
    </source>
</evidence>
<keyword evidence="6" id="KW-0539">Nucleus</keyword>
<dbReference type="InterPro" id="IPR040041">
    <property type="entry name" value="TMEM201"/>
</dbReference>
<evidence type="ECO:0000313" key="10">
    <source>
        <dbReference type="Proteomes" id="UP000046395"/>
    </source>
</evidence>
<organism evidence="10 11">
    <name type="scientific">Trichuris muris</name>
    <name type="common">Mouse whipworm</name>
    <dbReference type="NCBI Taxonomy" id="70415"/>
    <lineage>
        <taxon>Eukaryota</taxon>
        <taxon>Metazoa</taxon>
        <taxon>Ecdysozoa</taxon>
        <taxon>Nematoda</taxon>
        <taxon>Enoplea</taxon>
        <taxon>Dorylaimia</taxon>
        <taxon>Trichinellida</taxon>
        <taxon>Trichuridae</taxon>
        <taxon>Trichuris</taxon>
    </lineage>
</organism>